<gene>
    <name evidence="1" type="ORF">L1987_33680</name>
</gene>
<sequence length="66" mass="7529">MSLLTSWRDSKRNFLQFFYPFSKSETLGFSKGGHRVVQLINMKTMSSSTMEISCNPMSAVSILLFN</sequence>
<organism evidence="1 2">
    <name type="scientific">Smallanthus sonchifolius</name>
    <dbReference type="NCBI Taxonomy" id="185202"/>
    <lineage>
        <taxon>Eukaryota</taxon>
        <taxon>Viridiplantae</taxon>
        <taxon>Streptophyta</taxon>
        <taxon>Embryophyta</taxon>
        <taxon>Tracheophyta</taxon>
        <taxon>Spermatophyta</taxon>
        <taxon>Magnoliopsida</taxon>
        <taxon>eudicotyledons</taxon>
        <taxon>Gunneridae</taxon>
        <taxon>Pentapetalae</taxon>
        <taxon>asterids</taxon>
        <taxon>campanulids</taxon>
        <taxon>Asterales</taxon>
        <taxon>Asteraceae</taxon>
        <taxon>Asteroideae</taxon>
        <taxon>Heliantheae alliance</taxon>
        <taxon>Millerieae</taxon>
        <taxon>Smallanthus</taxon>
    </lineage>
</organism>
<evidence type="ECO:0000313" key="1">
    <source>
        <dbReference type="EMBL" id="KAI3798405.1"/>
    </source>
</evidence>
<dbReference type="EMBL" id="CM042028">
    <property type="protein sequence ID" value="KAI3798405.1"/>
    <property type="molecule type" value="Genomic_DNA"/>
</dbReference>
<name>A0ACB9HRQ7_9ASTR</name>
<protein>
    <submittedName>
        <fullName evidence="1">Uncharacterized protein</fullName>
    </submittedName>
</protein>
<reference evidence="1 2" key="2">
    <citation type="journal article" date="2022" name="Mol. Ecol. Resour.">
        <title>The genomes of chicory, endive, great burdock and yacon provide insights into Asteraceae paleo-polyploidization history and plant inulin production.</title>
        <authorList>
            <person name="Fan W."/>
            <person name="Wang S."/>
            <person name="Wang H."/>
            <person name="Wang A."/>
            <person name="Jiang F."/>
            <person name="Liu H."/>
            <person name="Zhao H."/>
            <person name="Xu D."/>
            <person name="Zhang Y."/>
        </authorList>
    </citation>
    <scope>NUCLEOTIDE SEQUENCE [LARGE SCALE GENOMIC DNA]</scope>
    <source>
        <strain evidence="2">cv. Yunnan</strain>
        <tissue evidence="1">Leaves</tissue>
    </source>
</reference>
<dbReference type="Proteomes" id="UP001056120">
    <property type="component" value="Linkage Group LG11"/>
</dbReference>
<evidence type="ECO:0000313" key="2">
    <source>
        <dbReference type="Proteomes" id="UP001056120"/>
    </source>
</evidence>
<proteinExistence type="predicted"/>
<accession>A0ACB9HRQ7</accession>
<keyword evidence="2" id="KW-1185">Reference proteome</keyword>
<reference evidence="2" key="1">
    <citation type="journal article" date="2022" name="Mol. Ecol. Resour.">
        <title>The genomes of chicory, endive, great burdock and yacon provide insights into Asteraceae palaeo-polyploidization history and plant inulin production.</title>
        <authorList>
            <person name="Fan W."/>
            <person name="Wang S."/>
            <person name="Wang H."/>
            <person name="Wang A."/>
            <person name="Jiang F."/>
            <person name="Liu H."/>
            <person name="Zhao H."/>
            <person name="Xu D."/>
            <person name="Zhang Y."/>
        </authorList>
    </citation>
    <scope>NUCLEOTIDE SEQUENCE [LARGE SCALE GENOMIC DNA]</scope>
    <source>
        <strain evidence="2">cv. Yunnan</strain>
    </source>
</reference>
<comment type="caution">
    <text evidence="1">The sequence shown here is derived from an EMBL/GenBank/DDBJ whole genome shotgun (WGS) entry which is preliminary data.</text>
</comment>